<name>A0A3Q7I2G9_SOLLC</name>
<dbReference type="PANTHER" id="PTHR22844">
    <property type="entry name" value="F-BOX AND WD40 DOMAIN PROTEIN"/>
    <property type="match status" value="1"/>
</dbReference>
<reference evidence="2" key="1">
    <citation type="journal article" date="2012" name="Nature">
        <title>The tomato genome sequence provides insights into fleshy fruit evolution.</title>
        <authorList>
            <consortium name="Tomato Genome Consortium"/>
        </authorList>
    </citation>
    <scope>NUCLEOTIDE SEQUENCE [LARGE SCALE GENOMIC DNA]</scope>
    <source>
        <strain evidence="2">cv. Heinz 1706</strain>
    </source>
</reference>
<dbReference type="PaxDb" id="4081-Solyc09g060120.1.1"/>
<dbReference type="Proteomes" id="UP000004994">
    <property type="component" value="Chromosome 9"/>
</dbReference>
<protein>
    <submittedName>
        <fullName evidence="2">Uncharacterized protein</fullName>
    </submittedName>
</protein>
<dbReference type="Gene3D" id="2.130.10.10">
    <property type="entry name" value="YVTN repeat-like/Quinoprotein amine dehydrogenase"/>
    <property type="match status" value="1"/>
</dbReference>
<dbReference type="PANTHER" id="PTHR22844:SF199">
    <property type="entry name" value="F21J9.19"/>
    <property type="match status" value="1"/>
</dbReference>
<evidence type="ECO:0000313" key="3">
    <source>
        <dbReference type="Proteomes" id="UP000004994"/>
    </source>
</evidence>
<dbReference type="InParanoid" id="A0A3Q7I2G9"/>
<dbReference type="InterPro" id="IPR036322">
    <property type="entry name" value="WD40_repeat_dom_sf"/>
</dbReference>
<dbReference type="InterPro" id="IPR015943">
    <property type="entry name" value="WD40/YVTN_repeat-like_dom_sf"/>
</dbReference>
<dbReference type="AlphaFoldDB" id="A0A3Q7I2G9"/>
<sequence>MKIRSWISSSSSINTAADRPVPPPKGVFSNDASNSLNPRNAHVTFLAMHNNLLYAASSNKINIFELINFTLIDTFNNKDPSSGSAKSVIFLDGKIFAAHQDCKIRVWKLSPNKQHKLIATLSGLAMNKNLMCSVL</sequence>
<dbReference type="EnsemblPlants" id="Solyc09g060120.1.1">
    <property type="protein sequence ID" value="Solyc09g060120.1.1.1"/>
    <property type="gene ID" value="Solyc09g060120.1"/>
</dbReference>
<feature type="compositionally biased region" description="Low complexity" evidence="1">
    <location>
        <begin position="1"/>
        <end position="13"/>
    </location>
</feature>
<organism evidence="2">
    <name type="scientific">Solanum lycopersicum</name>
    <name type="common">Tomato</name>
    <name type="synonym">Lycopersicon esculentum</name>
    <dbReference type="NCBI Taxonomy" id="4081"/>
    <lineage>
        <taxon>Eukaryota</taxon>
        <taxon>Viridiplantae</taxon>
        <taxon>Streptophyta</taxon>
        <taxon>Embryophyta</taxon>
        <taxon>Tracheophyta</taxon>
        <taxon>Spermatophyta</taxon>
        <taxon>Magnoliopsida</taxon>
        <taxon>eudicotyledons</taxon>
        <taxon>Gunneridae</taxon>
        <taxon>Pentapetalae</taxon>
        <taxon>asterids</taxon>
        <taxon>lamiids</taxon>
        <taxon>Solanales</taxon>
        <taxon>Solanaceae</taxon>
        <taxon>Solanoideae</taxon>
        <taxon>Solaneae</taxon>
        <taxon>Solanum</taxon>
        <taxon>Solanum subgen. Lycopersicon</taxon>
    </lineage>
</organism>
<proteinExistence type="predicted"/>
<dbReference type="Gramene" id="Solyc09g060120.1.1">
    <property type="protein sequence ID" value="Solyc09g060120.1.1.1"/>
    <property type="gene ID" value="Solyc09g060120.1"/>
</dbReference>
<accession>A0A3Q7I2G9</accession>
<keyword evidence="3" id="KW-1185">Reference proteome</keyword>
<dbReference type="STRING" id="4081.A0A3Q7I2G9"/>
<dbReference type="SUPFAM" id="SSF50978">
    <property type="entry name" value="WD40 repeat-like"/>
    <property type="match status" value="1"/>
</dbReference>
<feature type="region of interest" description="Disordered" evidence="1">
    <location>
        <begin position="1"/>
        <end position="33"/>
    </location>
</feature>
<reference evidence="2" key="2">
    <citation type="submission" date="2019-01" db="UniProtKB">
        <authorList>
            <consortium name="EnsemblPlants"/>
        </authorList>
    </citation>
    <scope>IDENTIFICATION</scope>
    <source>
        <strain evidence="2">cv. Heinz 1706</strain>
    </source>
</reference>
<dbReference type="SMR" id="A0A3Q7I2G9"/>
<evidence type="ECO:0000313" key="2">
    <source>
        <dbReference type="EnsemblPlants" id="Solyc09g060120.1.1.1"/>
    </source>
</evidence>
<evidence type="ECO:0000256" key="1">
    <source>
        <dbReference type="SAM" id="MobiDB-lite"/>
    </source>
</evidence>
<dbReference type="InterPro" id="IPR045182">
    <property type="entry name" value="JINGUBANG-like"/>
</dbReference>